<dbReference type="EMBL" id="VSSQ01000794">
    <property type="protein sequence ID" value="MPM01416.1"/>
    <property type="molecule type" value="Genomic_DNA"/>
</dbReference>
<feature type="transmembrane region" description="Helical" evidence="1">
    <location>
        <begin position="167"/>
        <end position="184"/>
    </location>
</feature>
<keyword evidence="1" id="KW-0472">Membrane</keyword>
<feature type="transmembrane region" description="Helical" evidence="1">
    <location>
        <begin position="190"/>
        <end position="210"/>
    </location>
</feature>
<comment type="caution">
    <text evidence="2">The sequence shown here is derived from an EMBL/GenBank/DDBJ whole genome shotgun (WGS) entry which is preliminary data.</text>
</comment>
<proteinExistence type="predicted"/>
<feature type="transmembrane region" description="Helical" evidence="1">
    <location>
        <begin position="99"/>
        <end position="116"/>
    </location>
</feature>
<evidence type="ECO:0000313" key="2">
    <source>
        <dbReference type="EMBL" id="MPM01416.1"/>
    </source>
</evidence>
<reference evidence="2" key="1">
    <citation type="submission" date="2019-08" db="EMBL/GenBank/DDBJ databases">
        <authorList>
            <person name="Kucharzyk K."/>
            <person name="Murdoch R.W."/>
            <person name="Higgins S."/>
            <person name="Loffler F."/>
        </authorList>
    </citation>
    <scope>NUCLEOTIDE SEQUENCE</scope>
</reference>
<name>A0A644WC60_9ZZZZ</name>
<sequence>MLEFSYLCLLLFIITFILYLGKKNIDLSPKKIKLFISILLIPMILRCIVLLCGVIIEKQGIIYFLKEYALLNYFSIPLIILSSLYIFLRNERIKFSRNYIFMVILGLLYGLLVYTYKFSISITNNFGFIISIENGIIPILIYLIILASLAVFILINLDKPFSNKTGMRMLLISLIIYIVEYILLLGGISLYPYVIIGEVLILGCLLKSIYTFK</sequence>
<feature type="transmembrane region" description="Helical" evidence="1">
    <location>
        <begin position="68"/>
        <end position="87"/>
    </location>
</feature>
<protein>
    <recommendedName>
        <fullName evidence="3">Histidine kinase N-terminal 7TM region domain-containing protein</fullName>
    </recommendedName>
</protein>
<keyword evidence="1" id="KW-1133">Transmembrane helix</keyword>
<evidence type="ECO:0000256" key="1">
    <source>
        <dbReference type="SAM" id="Phobius"/>
    </source>
</evidence>
<organism evidence="2">
    <name type="scientific">bioreactor metagenome</name>
    <dbReference type="NCBI Taxonomy" id="1076179"/>
    <lineage>
        <taxon>unclassified sequences</taxon>
        <taxon>metagenomes</taxon>
        <taxon>ecological metagenomes</taxon>
    </lineage>
</organism>
<keyword evidence="1" id="KW-0812">Transmembrane</keyword>
<feature type="transmembrane region" description="Helical" evidence="1">
    <location>
        <begin position="136"/>
        <end position="155"/>
    </location>
</feature>
<feature type="transmembrane region" description="Helical" evidence="1">
    <location>
        <begin position="6"/>
        <end position="22"/>
    </location>
</feature>
<accession>A0A644WC60</accession>
<gene>
    <name evidence="2" type="ORF">SDC9_47656</name>
</gene>
<dbReference type="AlphaFoldDB" id="A0A644WC60"/>
<feature type="transmembrane region" description="Helical" evidence="1">
    <location>
        <begin position="34"/>
        <end position="56"/>
    </location>
</feature>
<evidence type="ECO:0008006" key="3">
    <source>
        <dbReference type="Google" id="ProtNLM"/>
    </source>
</evidence>